<dbReference type="eggNOG" id="KOG0938">
    <property type="taxonomic scope" value="Eukaryota"/>
</dbReference>
<organism evidence="1 2">
    <name type="scientific">Vitis vinifera</name>
    <name type="common">Grape</name>
    <dbReference type="NCBI Taxonomy" id="29760"/>
    <lineage>
        <taxon>Eukaryota</taxon>
        <taxon>Viridiplantae</taxon>
        <taxon>Streptophyta</taxon>
        <taxon>Embryophyta</taxon>
        <taxon>Tracheophyta</taxon>
        <taxon>Spermatophyta</taxon>
        <taxon>Magnoliopsida</taxon>
        <taxon>eudicotyledons</taxon>
        <taxon>Gunneridae</taxon>
        <taxon>Pentapetalae</taxon>
        <taxon>rosids</taxon>
        <taxon>Vitales</taxon>
        <taxon>Vitaceae</taxon>
        <taxon>Viteae</taxon>
        <taxon>Vitis</taxon>
    </lineage>
</organism>
<proteinExistence type="predicted"/>
<dbReference type="Proteomes" id="UP000009183">
    <property type="component" value="Chromosome 19"/>
</dbReference>
<evidence type="ECO:0000313" key="1">
    <source>
        <dbReference type="EMBL" id="CCB62089.1"/>
    </source>
</evidence>
<dbReference type="AlphaFoldDB" id="F6I4Z4"/>
<dbReference type="HOGENOM" id="CLU_2692843_0_0_1"/>
<dbReference type="Gene3D" id="3.30.450.60">
    <property type="match status" value="1"/>
</dbReference>
<dbReference type="OrthoDB" id="1733589at2759"/>
<keyword evidence="2" id="KW-1185">Reference proteome</keyword>
<gene>
    <name evidence="1" type="ordered locus">VIT_19s0015g02320</name>
</gene>
<reference evidence="2" key="1">
    <citation type="journal article" date="2007" name="Nature">
        <title>The grapevine genome sequence suggests ancestral hexaploidization in major angiosperm phyla.</title>
        <authorList>
            <consortium name="The French-Italian Public Consortium for Grapevine Genome Characterization."/>
            <person name="Jaillon O."/>
            <person name="Aury J.-M."/>
            <person name="Noel B."/>
            <person name="Policriti A."/>
            <person name="Clepet C."/>
            <person name="Casagrande A."/>
            <person name="Choisne N."/>
            <person name="Aubourg S."/>
            <person name="Vitulo N."/>
            <person name="Jubin C."/>
            <person name="Vezzi A."/>
            <person name="Legeai F."/>
            <person name="Hugueney P."/>
            <person name="Dasilva C."/>
            <person name="Horner D."/>
            <person name="Mica E."/>
            <person name="Jublot D."/>
            <person name="Poulain J."/>
            <person name="Bruyere C."/>
            <person name="Billault A."/>
            <person name="Segurens B."/>
            <person name="Gouyvenoux M."/>
            <person name="Ugarte E."/>
            <person name="Cattonaro F."/>
            <person name="Anthouard V."/>
            <person name="Vico V."/>
            <person name="Del Fabbro C."/>
            <person name="Alaux M."/>
            <person name="Di Gaspero G."/>
            <person name="Dumas V."/>
            <person name="Felice N."/>
            <person name="Paillard S."/>
            <person name="Juman I."/>
            <person name="Moroldo M."/>
            <person name="Scalabrin S."/>
            <person name="Canaguier A."/>
            <person name="Le Clainche I."/>
            <person name="Malacrida G."/>
            <person name="Durand E."/>
            <person name="Pesole G."/>
            <person name="Laucou V."/>
            <person name="Chatelet P."/>
            <person name="Merdinoglu D."/>
            <person name="Delledonne M."/>
            <person name="Pezzotti M."/>
            <person name="Lecharny A."/>
            <person name="Scarpelli C."/>
            <person name="Artiguenave F."/>
            <person name="Pe M.E."/>
            <person name="Valle G."/>
            <person name="Morgante M."/>
            <person name="Caboche M."/>
            <person name="Adam-Blondon A.-F."/>
            <person name="Weissenbach J."/>
            <person name="Quetier F."/>
            <person name="Wincker P."/>
        </authorList>
    </citation>
    <scope>NUCLEOTIDE SEQUENCE [LARGE SCALE GENOMIC DNA]</scope>
    <source>
        <strain evidence="2">cv. Pinot noir / PN40024</strain>
    </source>
</reference>
<name>F6I4Z4_VITVI</name>
<protein>
    <submittedName>
        <fullName evidence="1">Uncharacterized protein</fullName>
    </submittedName>
</protein>
<dbReference type="EMBL" id="FN596747">
    <property type="protein sequence ID" value="CCB62089.1"/>
    <property type="molecule type" value="Genomic_DNA"/>
</dbReference>
<evidence type="ECO:0000313" key="2">
    <source>
        <dbReference type="Proteomes" id="UP000009183"/>
    </source>
</evidence>
<sequence>MSMAISAIYFLNLRGDVLINYLYHDDVRGNMVNAFRMHIMQTKELSTCPMRLLHCSNLISVGLSMKMLFVTTLF</sequence>
<dbReference type="PaxDb" id="29760-VIT_19s0015g02320.t01"/>
<dbReference type="InParanoid" id="F6I4Z4"/>
<accession>F6I4Z4</accession>
<dbReference type="STRING" id="29760.F6I4Z4"/>